<feature type="transmembrane region" description="Helical" evidence="5">
    <location>
        <begin position="316"/>
        <end position="335"/>
    </location>
</feature>
<dbReference type="InterPro" id="IPR001902">
    <property type="entry name" value="SLC26A/SulP_fam"/>
</dbReference>
<name>A0A9X3MRT8_9ACTN</name>
<dbReference type="SUPFAM" id="SSF52091">
    <property type="entry name" value="SpoIIaa-like"/>
    <property type="match status" value="1"/>
</dbReference>
<dbReference type="RefSeq" id="WP_270038794.1">
    <property type="nucleotide sequence ID" value="NZ_JAPDOD010000004.1"/>
</dbReference>
<evidence type="ECO:0000256" key="5">
    <source>
        <dbReference type="SAM" id="Phobius"/>
    </source>
</evidence>
<comment type="caution">
    <text evidence="7">The sequence shown here is derived from an EMBL/GenBank/DDBJ whole genome shotgun (WGS) entry which is preliminary data.</text>
</comment>
<feature type="transmembrane region" description="Helical" evidence="5">
    <location>
        <begin position="34"/>
        <end position="58"/>
    </location>
</feature>
<feature type="transmembrane region" description="Helical" evidence="5">
    <location>
        <begin position="342"/>
        <end position="361"/>
    </location>
</feature>
<feature type="transmembrane region" description="Helical" evidence="5">
    <location>
        <begin position="242"/>
        <end position="266"/>
    </location>
</feature>
<feature type="transmembrane region" description="Helical" evidence="5">
    <location>
        <begin position="12"/>
        <end position="28"/>
    </location>
</feature>
<evidence type="ECO:0000256" key="1">
    <source>
        <dbReference type="ARBA" id="ARBA00004141"/>
    </source>
</evidence>
<keyword evidence="3 5" id="KW-1133">Transmembrane helix</keyword>
<dbReference type="InterPro" id="IPR011547">
    <property type="entry name" value="SLC26A/SulP_dom"/>
</dbReference>
<dbReference type="Gene3D" id="3.30.750.24">
    <property type="entry name" value="STAS domain"/>
    <property type="match status" value="1"/>
</dbReference>
<feature type="transmembrane region" description="Helical" evidence="5">
    <location>
        <begin position="92"/>
        <end position="113"/>
    </location>
</feature>
<feature type="transmembrane region" description="Helical" evidence="5">
    <location>
        <begin position="163"/>
        <end position="188"/>
    </location>
</feature>
<organism evidence="7 8">
    <name type="scientific">Solirubrobacter ginsenosidimutans</name>
    <dbReference type="NCBI Taxonomy" id="490573"/>
    <lineage>
        <taxon>Bacteria</taxon>
        <taxon>Bacillati</taxon>
        <taxon>Actinomycetota</taxon>
        <taxon>Thermoleophilia</taxon>
        <taxon>Solirubrobacterales</taxon>
        <taxon>Solirubrobacteraceae</taxon>
        <taxon>Solirubrobacter</taxon>
    </lineage>
</organism>
<feature type="transmembrane region" description="Helical" evidence="5">
    <location>
        <begin position="200"/>
        <end position="222"/>
    </location>
</feature>
<dbReference type="EMBL" id="JAPDOD010000004">
    <property type="protein sequence ID" value="MDA0160025.1"/>
    <property type="molecule type" value="Genomic_DNA"/>
</dbReference>
<feature type="domain" description="STAS" evidence="6">
    <location>
        <begin position="436"/>
        <end position="547"/>
    </location>
</feature>
<evidence type="ECO:0000313" key="7">
    <source>
        <dbReference type="EMBL" id="MDA0160025.1"/>
    </source>
</evidence>
<dbReference type="InterPro" id="IPR036513">
    <property type="entry name" value="STAS_dom_sf"/>
</dbReference>
<feature type="transmembrane region" description="Helical" evidence="5">
    <location>
        <begin position="381"/>
        <end position="412"/>
    </location>
</feature>
<dbReference type="PROSITE" id="PS50801">
    <property type="entry name" value="STAS"/>
    <property type="match status" value="1"/>
</dbReference>
<sequence length="555" mass="56804">MFASLRGYQKAWLRGDLIAGLTVWAVLVPESLAYASIAGVSPVVGLYAAPGALLLYAALGSSRHLIAGPMSATAALSAATVASIVPLGDSKFVAMTAGLAIATGLAALIAGLLRLGFLASFISEPVIKGFIVGLALTIIIGQVPKLFGVPKGEGDFFEQAWDFLSHLGDTDLLTLVVGLGSLAVVLGLRRVAPVVPGSLAAVLLGIAAVAALDLNVDIVGHIDGGLPSLGLPDLSLHQFGQLASGGVAVMLVGFAEGLGAAKTYAAREHYEIDTNRELLGLGGANLAAGLSSGMVVNGSLSKTAVNGGAGAHSQLSGLIVAALTIVTLLVLTGLFEQLPEATLAAVVIAAVIELVDVGALIKLYHDATRGLNRVAARPDFIAAVAAMLGVLVFDTLPGLFIGISMSLGLLLYRASRPYVATLGRVPGSEQYGDIFRHPENRAPEGVPVLRVEGGVYFANADAIRGHIMRAASADGVRAVVLDAGTIPFVDVTAARMLGELAGDLRRRGIEVLIVRDVGQVRDLLGREAPDPALQHVYPSVQAAVDAAAGRPRVSA</sequence>
<dbReference type="PANTHER" id="PTHR11814">
    <property type="entry name" value="SULFATE TRANSPORTER"/>
    <property type="match status" value="1"/>
</dbReference>
<dbReference type="PROSITE" id="PS01130">
    <property type="entry name" value="SLC26A"/>
    <property type="match status" value="1"/>
</dbReference>
<dbReference type="GO" id="GO:0008271">
    <property type="term" value="F:secondary active sulfate transmembrane transporter activity"/>
    <property type="evidence" value="ECO:0007669"/>
    <property type="project" value="InterPro"/>
</dbReference>
<evidence type="ECO:0000256" key="2">
    <source>
        <dbReference type="ARBA" id="ARBA00022692"/>
    </source>
</evidence>
<evidence type="ECO:0000313" key="8">
    <source>
        <dbReference type="Proteomes" id="UP001149140"/>
    </source>
</evidence>
<gene>
    <name evidence="7" type="ORF">OM076_07115</name>
</gene>
<protein>
    <submittedName>
        <fullName evidence="7">SulP family inorganic anion transporter</fullName>
    </submittedName>
</protein>
<dbReference type="InterPro" id="IPR002645">
    <property type="entry name" value="STAS_dom"/>
</dbReference>
<feature type="transmembrane region" description="Helical" evidence="5">
    <location>
        <begin position="125"/>
        <end position="143"/>
    </location>
</feature>
<evidence type="ECO:0000256" key="4">
    <source>
        <dbReference type="ARBA" id="ARBA00023136"/>
    </source>
</evidence>
<keyword evidence="2 5" id="KW-0812">Transmembrane</keyword>
<dbReference type="Pfam" id="PF00916">
    <property type="entry name" value="Sulfate_transp"/>
    <property type="match status" value="1"/>
</dbReference>
<evidence type="ECO:0000259" key="6">
    <source>
        <dbReference type="PROSITE" id="PS50801"/>
    </source>
</evidence>
<feature type="transmembrane region" description="Helical" evidence="5">
    <location>
        <begin position="65"/>
        <end position="86"/>
    </location>
</feature>
<comment type="subcellular location">
    <subcellularLocation>
        <location evidence="1">Membrane</location>
        <topology evidence="1">Multi-pass membrane protein</topology>
    </subcellularLocation>
</comment>
<dbReference type="Pfam" id="PF01740">
    <property type="entry name" value="STAS"/>
    <property type="match status" value="1"/>
</dbReference>
<reference evidence="7" key="1">
    <citation type="submission" date="2022-10" db="EMBL/GenBank/DDBJ databases">
        <title>The WGS of Solirubrobacter ginsenosidimutans DSM 21036.</title>
        <authorList>
            <person name="Jiang Z."/>
        </authorList>
    </citation>
    <scope>NUCLEOTIDE SEQUENCE</scope>
    <source>
        <strain evidence="7">DSM 21036</strain>
    </source>
</reference>
<dbReference type="InterPro" id="IPR018045">
    <property type="entry name" value="S04_transporter_CS"/>
</dbReference>
<accession>A0A9X3MRT8</accession>
<dbReference type="CDD" id="cd07042">
    <property type="entry name" value="STAS_SulP_like_sulfate_transporter"/>
    <property type="match status" value="1"/>
</dbReference>
<evidence type="ECO:0000256" key="3">
    <source>
        <dbReference type="ARBA" id="ARBA00022989"/>
    </source>
</evidence>
<dbReference type="Proteomes" id="UP001149140">
    <property type="component" value="Unassembled WGS sequence"/>
</dbReference>
<dbReference type="AlphaFoldDB" id="A0A9X3MRT8"/>
<proteinExistence type="predicted"/>
<keyword evidence="8" id="KW-1185">Reference proteome</keyword>
<feature type="transmembrane region" description="Helical" evidence="5">
    <location>
        <begin position="278"/>
        <end position="296"/>
    </location>
</feature>
<keyword evidence="4 5" id="KW-0472">Membrane</keyword>
<dbReference type="GO" id="GO:0016020">
    <property type="term" value="C:membrane"/>
    <property type="evidence" value="ECO:0007669"/>
    <property type="project" value="UniProtKB-SubCell"/>
</dbReference>